<feature type="compositionally biased region" description="Basic and acidic residues" evidence="1">
    <location>
        <begin position="1"/>
        <end position="12"/>
    </location>
</feature>
<feature type="region of interest" description="Disordered" evidence="1">
    <location>
        <begin position="111"/>
        <end position="178"/>
    </location>
</feature>
<reference evidence="2" key="1">
    <citation type="submission" date="2021-03" db="EMBL/GenBank/DDBJ databases">
        <title>Revisited historic fungal species revealed as producer of novel bioactive compounds through whole genome sequencing and comparative genomics.</title>
        <authorList>
            <person name="Vignolle G.A."/>
            <person name="Hochenegger N."/>
            <person name="Mach R.L."/>
            <person name="Mach-Aigner A.R."/>
            <person name="Javad Rahimi M."/>
            <person name="Salim K.A."/>
            <person name="Chan C.M."/>
            <person name="Lim L.B.L."/>
            <person name="Cai F."/>
            <person name="Druzhinina I.S."/>
            <person name="U'Ren J.M."/>
            <person name="Derntl C."/>
        </authorList>
    </citation>
    <scope>NUCLEOTIDE SEQUENCE</scope>
    <source>
        <strain evidence="2">TUCIM 5799</strain>
    </source>
</reference>
<feature type="region of interest" description="Disordered" evidence="1">
    <location>
        <begin position="1"/>
        <end position="35"/>
    </location>
</feature>
<proteinExistence type="predicted"/>
<comment type="caution">
    <text evidence="2">The sequence shown here is derived from an EMBL/GenBank/DDBJ whole genome shotgun (WGS) entry which is preliminary data.</text>
</comment>
<sequence>MSPSKQDRHARLPVESSWRMVEGSENDSFDTSIVQEPYDDDIIISSGPSQGTISSQDFSIGSQDSIRDFATNADEDQVILRSPFQPSLASTRHASVDKELTPVPEFYMPKVEIDSPRRSNRSSRTIRPHMEEPQGVRRRGFYQQTSDTSPQKRQYTGYERLRRYDSNDSAQGRPPSSWERFSTAVPDALFETAAWSFSVLGMALRYAKWPLALVLAVYMTIGAGMIAKNMITDSISTSLSPLCRIPGASLLDLPFCPDLPPVPGKNGSRPVEFDELMNVQSDFEKVLESSASGVSLPMEMKRSEAAVRDLRTVIKFAKDLPAREELLYEFDGYINSMRDISNDLLTFNTHVGSAVDSVISINRWTSRYIDSISMAQAAHDNVLSRWTDWIFSPFQPAVFDERMLLDKYVEHTALVSDKIANLIVEAQGVLRLLTQAENHLQLINEHVVRSGNDVKDKQSEVFWTLWTLVGANTRRLHNLRAQLSLLRQVESQRTSAVQQLVGLVHDLGDIQGKLSDLRDRVAAPELLADQASIPLSVHIETINAGVERLETARSRIRAEENDRIQQALARARDDDRLIDG</sequence>
<evidence type="ECO:0000313" key="2">
    <source>
        <dbReference type="EMBL" id="KAI1871003.1"/>
    </source>
</evidence>
<organism evidence="2 3">
    <name type="scientific">Neoarthrinium moseri</name>
    <dbReference type="NCBI Taxonomy" id="1658444"/>
    <lineage>
        <taxon>Eukaryota</taxon>
        <taxon>Fungi</taxon>
        <taxon>Dikarya</taxon>
        <taxon>Ascomycota</taxon>
        <taxon>Pezizomycotina</taxon>
        <taxon>Sordariomycetes</taxon>
        <taxon>Xylariomycetidae</taxon>
        <taxon>Amphisphaeriales</taxon>
        <taxon>Apiosporaceae</taxon>
        <taxon>Neoarthrinium</taxon>
    </lineage>
</organism>
<accession>A0A9Q0AR64</accession>
<protein>
    <submittedName>
        <fullName evidence="2">Uncharacterized protein</fullName>
    </submittedName>
</protein>
<dbReference type="AlphaFoldDB" id="A0A9Q0AR64"/>
<evidence type="ECO:0000256" key="1">
    <source>
        <dbReference type="SAM" id="MobiDB-lite"/>
    </source>
</evidence>
<feature type="compositionally biased region" description="Polar residues" evidence="1">
    <location>
        <begin position="142"/>
        <end position="154"/>
    </location>
</feature>
<evidence type="ECO:0000313" key="3">
    <source>
        <dbReference type="Proteomes" id="UP000829685"/>
    </source>
</evidence>
<dbReference type="Proteomes" id="UP000829685">
    <property type="component" value="Unassembled WGS sequence"/>
</dbReference>
<keyword evidence="3" id="KW-1185">Reference proteome</keyword>
<dbReference type="EMBL" id="JAFIMR010000013">
    <property type="protein sequence ID" value="KAI1871003.1"/>
    <property type="molecule type" value="Genomic_DNA"/>
</dbReference>
<name>A0A9Q0AR64_9PEZI</name>
<gene>
    <name evidence="2" type="ORF">JX265_006043</name>
</gene>
<feature type="compositionally biased region" description="Basic residues" evidence="1">
    <location>
        <begin position="118"/>
        <end position="127"/>
    </location>
</feature>